<gene>
    <name evidence="1" type="ORF">CTEN0397_LOCUS5136</name>
</gene>
<reference evidence="1" key="1">
    <citation type="submission" date="2021-01" db="EMBL/GenBank/DDBJ databases">
        <authorList>
            <person name="Corre E."/>
            <person name="Pelletier E."/>
            <person name="Niang G."/>
            <person name="Scheremetjew M."/>
            <person name="Finn R."/>
            <person name="Kale V."/>
            <person name="Holt S."/>
            <person name="Cochrane G."/>
            <person name="Meng A."/>
            <person name="Brown T."/>
            <person name="Cohen L."/>
        </authorList>
    </citation>
    <scope>NUCLEOTIDE SEQUENCE</scope>
    <source>
        <strain evidence="1">ECT3854</strain>
    </source>
</reference>
<accession>A0A7S1GK33</accession>
<evidence type="ECO:0008006" key="2">
    <source>
        <dbReference type="Google" id="ProtNLM"/>
    </source>
</evidence>
<proteinExistence type="predicted"/>
<protein>
    <recommendedName>
        <fullName evidence="2">KOW domain-containing protein</fullName>
    </recommendedName>
</protein>
<name>A0A7S1GK33_CYCTE</name>
<sequence>MPQHRADQIFRLAYTSFRPENLIDRIIFLDEEDDNNGRSNGKLCGSSNNKWFEAYKIQATRHVPVRIQLNGQTVFVDKVMFFKKIWLRLEYKRPLMNNCRRLQRILALKKSPHEVIRTNFHLLFTDDLNSTFLLDEDDDDDDQDDTVLSNNDSVNTPGSINKIGRRFYRRKKGIKEEKAPPPIAINDTVEIVGHDQERLNGLKGIIEETPVAAGGRFKIILLDEAMGGVGLHIEAKNLQKVDTTTKTKNTTNKVGQLVMIEMHEEAALKGSYGIIESIDEDRDDDEGEIKIRLSEVKVVSAKAENLKVVVETVD</sequence>
<dbReference type="EMBL" id="HBFW01007866">
    <property type="protein sequence ID" value="CAD8934107.1"/>
    <property type="molecule type" value="Transcribed_RNA"/>
</dbReference>
<organism evidence="1">
    <name type="scientific">Cyclophora tenuis</name>
    <name type="common">Marine diatom</name>
    <dbReference type="NCBI Taxonomy" id="216820"/>
    <lineage>
        <taxon>Eukaryota</taxon>
        <taxon>Sar</taxon>
        <taxon>Stramenopiles</taxon>
        <taxon>Ochrophyta</taxon>
        <taxon>Bacillariophyta</taxon>
        <taxon>Fragilariophyceae</taxon>
        <taxon>Fragilariophycidae</taxon>
        <taxon>Cyclophorales</taxon>
        <taxon>Cyclophoraceae</taxon>
        <taxon>Cyclophora</taxon>
    </lineage>
</organism>
<evidence type="ECO:0000313" key="1">
    <source>
        <dbReference type="EMBL" id="CAD8934107.1"/>
    </source>
</evidence>
<dbReference type="AlphaFoldDB" id="A0A7S1GK33"/>